<dbReference type="AlphaFoldDB" id="A0A4Z2H0I5"/>
<dbReference type="EMBL" id="SRLO01000375">
    <property type="protein sequence ID" value="TNN58583.1"/>
    <property type="molecule type" value="Genomic_DNA"/>
</dbReference>
<gene>
    <name evidence="2" type="ORF">EYF80_031203</name>
</gene>
<name>A0A4Z2H0I5_9TELE</name>
<sequence>MKAGEVRGRVKCGGSTRMRRQQCLERGERALLIYTSLIGNSRVLHLNRILGPRGRVRTPATWEGDEGPGGGEMGWRTHRMFQRDHRANQRPREPIRGPESQSPPAKCLSGPGEIRCSETEAVVGFRGHLPRLSHDTPIPVGSCAAHMGLSDAGCLRRQLLCARPLHVAGGGIKT</sequence>
<accession>A0A4Z2H0I5</accession>
<comment type="caution">
    <text evidence="2">The sequence shown here is derived from an EMBL/GenBank/DDBJ whole genome shotgun (WGS) entry which is preliminary data.</text>
</comment>
<evidence type="ECO:0000313" key="2">
    <source>
        <dbReference type="EMBL" id="TNN58583.1"/>
    </source>
</evidence>
<feature type="compositionally biased region" description="Basic and acidic residues" evidence="1">
    <location>
        <begin position="82"/>
        <end position="96"/>
    </location>
</feature>
<dbReference type="Proteomes" id="UP000314294">
    <property type="component" value="Unassembled WGS sequence"/>
</dbReference>
<protein>
    <submittedName>
        <fullName evidence="2">Uncharacterized protein</fullName>
    </submittedName>
</protein>
<feature type="region of interest" description="Disordered" evidence="1">
    <location>
        <begin position="82"/>
        <end position="111"/>
    </location>
</feature>
<evidence type="ECO:0000313" key="3">
    <source>
        <dbReference type="Proteomes" id="UP000314294"/>
    </source>
</evidence>
<reference evidence="2 3" key="1">
    <citation type="submission" date="2019-03" db="EMBL/GenBank/DDBJ databases">
        <title>First draft genome of Liparis tanakae, snailfish: a comprehensive survey of snailfish specific genes.</title>
        <authorList>
            <person name="Kim W."/>
            <person name="Song I."/>
            <person name="Jeong J.-H."/>
            <person name="Kim D."/>
            <person name="Kim S."/>
            <person name="Ryu S."/>
            <person name="Song J.Y."/>
            <person name="Lee S.K."/>
        </authorList>
    </citation>
    <scope>NUCLEOTIDE SEQUENCE [LARGE SCALE GENOMIC DNA]</scope>
    <source>
        <tissue evidence="2">Muscle</tissue>
    </source>
</reference>
<organism evidence="2 3">
    <name type="scientific">Liparis tanakae</name>
    <name type="common">Tanaka's snailfish</name>
    <dbReference type="NCBI Taxonomy" id="230148"/>
    <lineage>
        <taxon>Eukaryota</taxon>
        <taxon>Metazoa</taxon>
        <taxon>Chordata</taxon>
        <taxon>Craniata</taxon>
        <taxon>Vertebrata</taxon>
        <taxon>Euteleostomi</taxon>
        <taxon>Actinopterygii</taxon>
        <taxon>Neopterygii</taxon>
        <taxon>Teleostei</taxon>
        <taxon>Neoteleostei</taxon>
        <taxon>Acanthomorphata</taxon>
        <taxon>Eupercaria</taxon>
        <taxon>Perciformes</taxon>
        <taxon>Cottioidei</taxon>
        <taxon>Cottales</taxon>
        <taxon>Liparidae</taxon>
        <taxon>Liparis</taxon>
    </lineage>
</organism>
<evidence type="ECO:0000256" key="1">
    <source>
        <dbReference type="SAM" id="MobiDB-lite"/>
    </source>
</evidence>
<proteinExistence type="predicted"/>
<keyword evidence="3" id="KW-1185">Reference proteome</keyword>